<dbReference type="KEGG" id="tad:TRIADDRAFT_53615"/>
<feature type="compositionally biased region" description="Polar residues" evidence="1">
    <location>
        <begin position="1"/>
        <end position="10"/>
    </location>
</feature>
<sequence length="143" mass="15322">MSSPSRQVSNRRLPPLPMGPKLVPLSYNSNSSNGRQTTNTVSTGNSTAVTTSPTSVINNVTGNGSSTLTTELRTAVVGKSYEKYHNGVVNKSSTSPSYYHYHPNDPGITTATTTNNSSNLLTATVSPMFNYGSKCFMLTLMYD</sequence>
<dbReference type="InParanoid" id="B3RPP7"/>
<dbReference type="Proteomes" id="UP000009022">
    <property type="component" value="Unassembled WGS sequence"/>
</dbReference>
<evidence type="ECO:0000256" key="1">
    <source>
        <dbReference type="SAM" id="MobiDB-lite"/>
    </source>
</evidence>
<evidence type="ECO:0000313" key="3">
    <source>
        <dbReference type="Proteomes" id="UP000009022"/>
    </source>
</evidence>
<keyword evidence="3" id="KW-1185">Reference proteome</keyword>
<feature type="compositionally biased region" description="Polar residues" evidence="1">
    <location>
        <begin position="26"/>
        <end position="62"/>
    </location>
</feature>
<dbReference type="HOGENOM" id="CLU_1808696_0_0_1"/>
<reference evidence="2 3" key="1">
    <citation type="journal article" date="2008" name="Nature">
        <title>The Trichoplax genome and the nature of placozoans.</title>
        <authorList>
            <person name="Srivastava M."/>
            <person name="Begovic E."/>
            <person name="Chapman J."/>
            <person name="Putnam N.H."/>
            <person name="Hellsten U."/>
            <person name="Kawashima T."/>
            <person name="Kuo A."/>
            <person name="Mitros T."/>
            <person name="Salamov A."/>
            <person name="Carpenter M.L."/>
            <person name="Signorovitch A.Y."/>
            <person name="Moreno M.A."/>
            <person name="Kamm K."/>
            <person name="Grimwood J."/>
            <person name="Schmutz J."/>
            <person name="Shapiro H."/>
            <person name="Grigoriev I.V."/>
            <person name="Buss L.W."/>
            <person name="Schierwater B."/>
            <person name="Dellaporta S.L."/>
            <person name="Rokhsar D.S."/>
        </authorList>
    </citation>
    <scope>NUCLEOTIDE SEQUENCE [LARGE SCALE GENOMIC DNA]</scope>
    <source>
        <strain evidence="2 3">Grell-BS-1999</strain>
    </source>
</reference>
<proteinExistence type="predicted"/>
<feature type="region of interest" description="Disordered" evidence="1">
    <location>
        <begin position="1"/>
        <end position="62"/>
    </location>
</feature>
<dbReference type="CTD" id="6750723"/>
<evidence type="ECO:0000313" key="2">
    <source>
        <dbReference type="EMBL" id="EDV27674.1"/>
    </source>
</evidence>
<dbReference type="EMBL" id="DS985242">
    <property type="protein sequence ID" value="EDV27674.1"/>
    <property type="molecule type" value="Genomic_DNA"/>
</dbReference>
<dbReference type="AlphaFoldDB" id="B3RPP7"/>
<dbReference type="GeneID" id="6750723"/>
<organism evidence="2 3">
    <name type="scientific">Trichoplax adhaerens</name>
    <name type="common">Trichoplax reptans</name>
    <dbReference type="NCBI Taxonomy" id="10228"/>
    <lineage>
        <taxon>Eukaryota</taxon>
        <taxon>Metazoa</taxon>
        <taxon>Placozoa</taxon>
        <taxon>Uniplacotomia</taxon>
        <taxon>Trichoplacea</taxon>
        <taxon>Trichoplacidae</taxon>
        <taxon>Trichoplax</taxon>
    </lineage>
</organism>
<protein>
    <submittedName>
        <fullName evidence="2">Uncharacterized protein</fullName>
    </submittedName>
</protein>
<gene>
    <name evidence="2" type="ORF">TRIADDRAFT_53615</name>
</gene>
<dbReference type="RefSeq" id="XP_002109508.1">
    <property type="nucleotide sequence ID" value="XM_002109472.1"/>
</dbReference>
<accession>B3RPP7</accession>
<name>B3RPP7_TRIAD</name>